<accession>A0A518EZH8</accession>
<dbReference type="GO" id="GO:0032259">
    <property type="term" value="P:methylation"/>
    <property type="evidence" value="ECO:0007669"/>
    <property type="project" value="UniProtKB-KW"/>
</dbReference>
<proteinExistence type="predicted"/>
<evidence type="ECO:0000259" key="1">
    <source>
        <dbReference type="Pfam" id="PF08241"/>
    </source>
</evidence>
<keyword evidence="2" id="KW-0808">Transferase</keyword>
<organism evidence="2 3">
    <name type="scientific">Saltatorellus ferox</name>
    <dbReference type="NCBI Taxonomy" id="2528018"/>
    <lineage>
        <taxon>Bacteria</taxon>
        <taxon>Pseudomonadati</taxon>
        <taxon>Planctomycetota</taxon>
        <taxon>Planctomycetia</taxon>
        <taxon>Planctomycetia incertae sedis</taxon>
        <taxon>Saltatorellus</taxon>
    </lineage>
</organism>
<keyword evidence="3" id="KW-1185">Reference proteome</keyword>
<dbReference type="Gene3D" id="3.40.50.150">
    <property type="entry name" value="Vaccinia Virus protein VP39"/>
    <property type="match status" value="1"/>
</dbReference>
<dbReference type="GO" id="GO:0008757">
    <property type="term" value="F:S-adenosylmethionine-dependent methyltransferase activity"/>
    <property type="evidence" value="ECO:0007669"/>
    <property type="project" value="InterPro"/>
</dbReference>
<evidence type="ECO:0000313" key="3">
    <source>
        <dbReference type="Proteomes" id="UP000320390"/>
    </source>
</evidence>
<dbReference type="Proteomes" id="UP000320390">
    <property type="component" value="Chromosome"/>
</dbReference>
<dbReference type="Pfam" id="PF08241">
    <property type="entry name" value="Methyltransf_11"/>
    <property type="match status" value="1"/>
</dbReference>
<dbReference type="InterPro" id="IPR029063">
    <property type="entry name" value="SAM-dependent_MTases_sf"/>
</dbReference>
<feature type="domain" description="Methyltransferase type 11" evidence="1">
    <location>
        <begin position="31"/>
        <end position="127"/>
    </location>
</feature>
<gene>
    <name evidence="2" type="ORF">Poly30_50420</name>
</gene>
<name>A0A518EZH8_9BACT</name>
<reference evidence="2 3" key="1">
    <citation type="submission" date="2019-02" db="EMBL/GenBank/DDBJ databases">
        <title>Deep-cultivation of Planctomycetes and their phenomic and genomic characterization uncovers novel biology.</title>
        <authorList>
            <person name="Wiegand S."/>
            <person name="Jogler M."/>
            <person name="Boedeker C."/>
            <person name="Pinto D."/>
            <person name="Vollmers J."/>
            <person name="Rivas-Marin E."/>
            <person name="Kohn T."/>
            <person name="Peeters S.H."/>
            <person name="Heuer A."/>
            <person name="Rast P."/>
            <person name="Oberbeckmann S."/>
            <person name="Bunk B."/>
            <person name="Jeske O."/>
            <person name="Meyerdierks A."/>
            <person name="Storesund J.E."/>
            <person name="Kallscheuer N."/>
            <person name="Luecker S."/>
            <person name="Lage O.M."/>
            <person name="Pohl T."/>
            <person name="Merkel B.J."/>
            <person name="Hornburger P."/>
            <person name="Mueller R.-W."/>
            <person name="Bruemmer F."/>
            <person name="Labrenz M."/>
            <person name="Spormann A.M."/>
            <person name="Op den Camp H."/>
            <person name="Overmann J."/>
            <person name="Amann R."/>
            <person name="Jetten M.S.M."/>
            <person name="Mascher T."/>
            <person name="Medema M.H."/>
            <person name="Devos D.P."/>
            <person name="Kaster A.-K."/>
            <person name="Ovreas L."/>
            <person name="Rohde M."/>
            <person name="Galperin M.Y."/>
            <person name="Jogler C."/>
        </authorList>
    </citation>
    <scope>NUCLEOTIDE SEQUENCE [LARGE SCALE GENOMIC DNA]</scope>
    <source>
        <strain evidence="2 3">Poly30</strain>
    </source>
</reference>
<dbReference type="InterPro" id="IPR013216">
    <property type="entry name" value="Methyltransf_11"/>
</dbReference>
<dbReference type="CDD" id="cd02440">
    <property type="entry name" value="AdoMet_MTases"/>
    <property type="match status" value="1"/>
</dbReference>
<dbReference type="AlphaFoldDB" id="A0A518EZH8"/>
<dbReference type="PANTHER" id="PTHR42912:SF93">
    <property type="entry name" value="N6-ADENOSINE-METHYLTRANSFERASE TMT1A"/>
    <property type="match status" value="1"/>
</dbReference>
<sequence>MDQGLAIDIVDVRDEVLVVNELLRLDDRDILELGCGRAEKTRAIAGAGTGRRVVALEVDETQHALNLHAPPLQGVRFELGGAEAIPAPDGSFDAVLMFKSLHHVPVEQMDAALQEIARVLRPGGLAYLSEPIFRDEFNGILRLFHDESHVRAEAFGAVCRSVESGALELVSQTFFRSPISFSGFDDFEQRVVGATHTEFERYPEVRDEVRAAFARFEGAGGAQFEQPIRVDLLRRPAPGGAGRRFGSAVPKPPAS</sequence>
<dbReference type="PANTHER" id="PTHR42912">
    <property type="entry name" value="METHYLTRANSFERASE"/>
    <property type="match status" value="1"/>
</dbReference>
<keyword evidence="2" id="KW-0489">Methyltransferase</keyword>
<evidence type="ECO:0000313" key="2">
    <source>
        <dbReference type="EMBL" id="QDV09484.1"/>
    </source>
</evidence>
<dbReference type="SUPFAM" id="SSF53335">
    <property type="entry name" value="S-adenosyl-L-methionine-dependent methyltransferases"/>
    <property type="match status" value="1"/>
</dbReference>
<protein>
    <submittedName>
        <fullName evidence="2">Putative S-adenosylmethionine-dependent methyltransferase/MSMEI_2290</fullName>
        <ecNumber evidence="2">2.1.1.-</ecNumber>
    </submittedName>
</protein>
<dbReference type="InterPro" id="IPR050508">
    <property type="entry name" value="Methyltransf_Superfamily"/>
</dbReference>
<dbReference type="EMBL" id="CP036434">
    <property type="protein sequence ID" value="QDV09484.1"/>
    <property type="molecule type" value="Genomic_DNA"/>
</dbReference>
<dbReference type="EC" id="2.1.1.-" evidence="2"/>
<dbReference type="OrthoDB" id="9765084at2"/>